<comment type="caution">
    <text evidence="2">The sequence shown here is derived from an EMBL/GenBank/DDBJ whole genome shotgun (WGS) entry which is preliminary data.</text>
</comment>
<name>A0A2G8KN40_STIJA</name>
<dbReference type="GO" id="GO:0005794">
    <property type="term" value="C:Golgi apparatus"/>
    <property type="evidence" value="ECO:0007669"/>
    <property type="project" value="TreeGrafter"/>
</dbReference>
<dbReference type="Pfam" id="PF13733">
    <property type="entry name" value="Glyco_transf_7N"/>
    <property type="match status" value="1"/>
</dbReference>
<dbReference type="PANTHER" id="PTHR19300">
    <property type="entry name" value="BETA-1,4-GALACTOSYLTRANSFERASE"/>
    <property type="match status" value="1"/>
</dbReference>
<evidence type="ECO:0000259" key="1">
    <source>
        <dbReference type="Pfam" id="PF13733"/>
    </source>
</evidence>
<accession>A0A2G8KN40</accession>
<dbReference type="Gene3D" id="3.90.550.10">
    <property type="entry name" value="Spore Coat Polysaccharide Biosynthesis Protein SpsA, Chain A"/>
    <property type="match status" value="1"/>
</dbReference>
<dbReference type="GO" id="GO:0008489">
    <property type="term" value="F:UDP-galactose:glucosylceramide beta-1,4-galactosyltransferase activity"/>
    <property type="evidence" value="ECO:0007669"/>
    <property type="project" value="TreeGrafter"/>
</dbReference>
<feature type="domain" description="Galactosyltransferase N-terminal" evidence="1">
    <location>
        <begin position="43"/>
        <end position="136"/>
    </location>
</feature>
<dbReference type="InterPro" id="IPR029044">
    <property type="entry name" value="Nucleotide-diphossugar_trans"/>
</dbReference>
<dbReference type="OrthoDB" id="10038994at2759"/>
<dbReference type="AlphaFoldDB" id="A0A2G8KN40"/>
<evidence type="ECO:0000313" key="2">
    <source>
        <dbReference type="EMBL" id="PIK49423.1"/>
    </source>
</evidence>
<keyword evidence="3" id="KW-1185">Reference proteome</keyword>
<dbReference type="PRINTS" id="PR02050">
    <property type="entry name" value="B14GALTRFASE"/>
</dbReference>
<dbReference type="InterPro" id="IPR027995">
    <property type="entry name" value="Galactosyl_T_N"/>
</dbReference>
<dbReference type="STRING" id="307972.A0A2G8KN40"/>
<sequence length="161" mass="19063">MSDQCTDTQRSCRERIDAERHSVRRHEGWGQLLVCAWWPLDTASCIPRWKVAIIIPFRDRFVHLPIILRHLVPFLKEQYLEFGIFFVEQANELEFNRAMLMNVGYIEALNYTQWDCFIFHDVDHIPLSHGNFYGCSGMPKHFLSGADRWGYKLLYSFFSGQ</sequence>
<dbReference type="InterPro" id="IPR003859">
    <property type="entry name" value="Galactosyl_T"/>
</dbReference>
<reference evidence="2 3" key="1">
    <citation type="journal article" date="2017" name="PLoS Biol.">
        <title>The sea cucumber genome provides insights into morphological evolution and visceral regeneration.</title>
        <authorList>
            <person name="Zhang X."/>
            <person name="Sun L."/>
            <person name="Yuan J."/>
            <person name="Sun Y."/>
            <person name="Gao Y."/>
            <person name="Zhang L."/>
            <person name="Li S."/>
            <person name="Dai H."/>
            <person name="Hamel J.F."/>
            <person name="Liu C."/>
            <person name="Yu Y."/>
            <person name="Liu S."/>
            <person name="Lin W."/>
            <person name="Guo K."/>
            <person name="Jin S."/>
            <person name="Xu P."/>
            <person name="Storey K.B."/>
            <person name="Huan P."/>
            <person name="Zhang T."/>
            <person name="Zhou Y."/>
            <person name="Zhang J."/>
            <person name="Lin C."/>
            <person name="Li X."/>
            <person name="Xing L."/>
            <person name="Huo D."/>
            <person name="Sun M."/>
            <person name="Wang L."/>
            <person name="Mercier A."/>
            <person name="Li F."/>
            <person name="Yang H."/>
            <person name="Xiang J."/>
        </authorList>
    </citation>
    <scope>NUCLEOTIDE SEQUENCE [LARGE SCALE GENOMIC DNA]</scope>
    <source>
        <strain evidence="2">Shaxun</strain>
        <tissue evidence="2">Muscle</tissue>
    </source>
</reference>
<gene>
    <name evidence="2" type="ORF">BSL78_13686</name>
</gene>
<dbReference type="Proteomes" id="UP000230750">
    <property type="component" value="Unassembled WGS sequence"/>
</dbReference>
<protein>
    <recommendedName>
        <fullName evidence="1">Galactosyltransferase N-terminal domain-containing protein</fullName>
    </recommendedName>
</protein>
<dbReference type="SUPFAM" id="SSF53448">
    <property type="entry name" value="Nucleotide-diphospho-sugar transferases"/>
    <property type="match status" value="1"/>
</dbReference>
<organism evidence="2 3">
    <name type="scientific">Stichopus japonicus</name>
    <name type="common">Sea cucumber</name>
    <dbReference type="NCBI Taxonomy" id="307972"/>
    <lineage>
        <taxon>Eukaryota</taxon>
        <taxon>Metazoa</taxon>
        <taxon>Echinodermata</taxon>
        <taxon>Eleutherozoa</taxon>
        <taxon>Echinozoa</taxon>
        <taxon>Holothuroidea</taxon>
        <taxon>Aspidochirotacea</taxon>
        <taxon>Aspidochirotida</taxon>
        <taxon>Stichopodidae</taxon>
        <taxon>Apostichopus</taxon>
    </lineage>
</organism>
<dbReference type="PANTHER" id="PTHR19300:SF38">
    <property type="entry name" value="BETA-1,4-GALACTOSYLTRANSFERASE"/>
    <property type="match status" value="1"/>
</dbReference>
<dbReference type="EMBL" id="MRZV01000466">
    <property type="protein sequence ID" value="PIK49423.1"/>
    <property type="molecule type" value="Genomic_DNA"/>
</dbReference>
<evidence type="ECO:0000313" key="3">
    <source>
        <dbReference type="Proteomes" id="UP000230750"/>
    </source>
</evidence>
<dbReference type="GO" id="GO:0005975">
    <property type="term" value="P:carbohydrate metabolic process"/>
    <property type="evidence" value="ECO:0007669"/>
    <property type="project" value="InterPro"/>
</dbReference>
<proteinExistence type="predicted"/>